<evidence type="ECO:0000256" key="3">
    <source>
        <dbReference type="ARBA" id="ARBA00022763"/>
    </source>
</evidence>
<dbReference type="Pfam" id="PF11967">
    <property type="entry name" value="RecO_N"/>
    <property type="match status" value="1"/>
</dbReference>
<dbReference type="InterPro" id="IPR022572">
    <property type="entry name" value="DNA_rep/recomb_RecO_N"/>
</dbReference>
<keyword evidence="3" id="KW-0227">DNA damage</keyword>
<dbReference type="AlphaFoldDB" id="A0A382Z369"/>
<name>A0A382Z369_9ZZZZ</name>
<keyword evidence="5" id="KW-0234">DNA repair</keyword>
<dbReference type="PANTHER" id="PTHR33991">
    <property type="entry name" value="DNA REPAIR PROTEIN RECO"/>
    <property type="match status" value="1"/>
</dbReference>
<evidence type="ECO:0000256" key="2">
    <source>
        <dbReference type="ARBA" id="ARBA00021310"/>
    </source>
</evidence>
<dbReference type="EMBL" id="UINC01180660">
    <property type="protein sequence ID" value="SVD89977.1"/>
    <property type="molecule type" value="Genomic_DNA"/>
</dbReference>
<keyword evidence="4" id="KW-0233">DNA recombination</keyword>
<dbReference type="SUPFAM" id="SSF50249">
    <property type="entry name" value="Nucleic acid-binding proteins"/>
    <property type="match status" value="1"/>
</dbReference>
<accession>A0A382Z369</accession>
<dbReference type="InterPro" id="IPR012340">
    <property type="entry name" value="NA-bd_OB-fold"/>
</dbReference>
<dbReference type="SUPFAM" id="SSF57863">
    <property type="entry name" value="ArfGap/RecO-like zinc finger"/>
    <property type="match status" value="1"/>
</dbReference>
<dbReference type="HAMAP" id="MF_00201">
    <property type="entry name" value="RecO"/>
    <property type="match status" value="1"/>
</dbReference>
<organism evidence="8">
    <name type="scientific">marine metagenome</name>
    <dbReference type="NCBI Taxonomy" id="408172"/>
    <lineage>
        <taxon>unclassified sequences</taxon>
        <taxon>metagenomes</taxon>
        <taxon>ecological metagenomes</taxon>
    </lineage>
</organism>
<dbReference type="InterPro" id="IPR003717">
    <property type="entry name" value="RecO"/>
</dbReference>
<feature type="non-terminal residue" evidence="8">
    <location>
        <position position="218"/>
    </location>
</feature>
<dbReference type="Gene3D" id="2.40.50.140">
    <property type="entry name" value="Nucleic acid-binding proteins"/>
    <property type="match status" value="1"/>
</dbReference>
<evidence type="ECO:0000256" key="5">
    <source>
        <dbReference type="ARBA" id="ARBA00023204"/>
    </source>
</evidence>
<reference evidence="8" key="1">
    <citation type="submission" date="2018-05" db="EMBL/GenBank/DDBJ databases">
        <authorList>
            <person name="Lanie J.A."/>
            <person name="Ng W.-L."/>
            <person name="Kazmierczak K.M."/>
            <person name="Andrzejewski T.M."/>
            <person name="Davidsen T.M."/>
            <person name="Wayne K.J."/>
            <person name="Tettelin H."/>
            <person name="Glass J.I."/>
            <person name="Rusch D."/>
            <person name="Podicherti R."/>
            <person name="Tsui H.-C.T."/>
            <person name="Winkler M.E."/>
        </authorList>
    </citation>
    <scope>NUCLEOTIDE SEQUENCE</scope>
</reference>
<dbReference type="NCBIfam" id="TIGR00613">
    <property type="entry name" value="reco"/>
    <property type="match status" value="1"/>
</dbReference>
<dbReference type="PANTHER" id="PTHR33991:SF1">
    <property type="entry name" value="DNA REPAIR PROTEIN RECO"/>
    <property type="match status" value="1"/>
</dbReference>
<evidence type="ECO:0000256" key="1">
    <source>
        <dbReference type="ARBA" id="ARBA00007452"/>
    </source>
</evidence>
<feature type="domain" description="DNA replication/recombination mediator RecO N-terminal" evidence="7">
    <location>
        <begin position="1"/>
        <end position="74"/>
    </location>
</feature>
<evidence type="ECO:0000256" key="6">
    <source>
        <dbReference type="ARBA" id="ARBA00033409"/>
    </source>
</evidence>
<dbReference type="GO" id="GO:0043590">
    <property type="term" value="C:bacterial nucleoid"/>
    <property type="evidence" value="ECO:0007669"/>
    <property type="project" value="TreeGrafter"/>
</dbReference>
<gene>
    <name evidence="8" type="ORF">METZ01_LOCUS442831</name>
</gene>
<protein>
    <recommendedName>
        <fullName evidence="2">DNA repair protein RecO</fullName>
    </recommendedName>
    <alternativeName>
        <fullName evidence="6">Recombination protein O</fullName>
    </alternativeName>
</protein>
<dbReference type="Pfam" id="PF02565">
    <property type="entry name" value="RecO_C"/>
    <property type="match status" value="1"/>
</dbReference>
<evidence type="ECO:0000256" key="4">
    <source>
        <dbReference type="ARBA" id="ARBA00023172"/>
    </source>
</evidence>
<dbReference type="GO" id="GO:0006302">
    <property type="term" value="P:double-strand break repair"/>
    <property type="evidence" value="ECO:0007669"/>
    <property type="project" value="TreeGrafter"/>
</dbReference>
<comment type="similarity">
    <text evidence="1">Belongs to the RecO family.</text>
</comment>
<dbReference type="InterPro" id="IPR042242">
    <property type="entry name" value="RecO_C"/>
</dbReference>
<dbReference type="Gene3D" id="1.20.1440.120">
    <property type="entry name" value="Recombination protein O, C-terminal domain"/>
    <property type="match status" value="1"/>
</dbReference>
<dbReference type="InterPro" id="IPR037278">
    <property type="entry name" value="ARFGAP/RecO"/>
</dbReference>
<evidence type="ECO:0000259" key="7">
    <source>
        <dbReference type="Pfam" id="PF11967"/>
    </source>
</evidence>
<sequence>MNWFDQGIVLSARKYGENSLIVALMTATHGKHSGLVRGGTSKRVRGIYEPGNFVTANWNARLEDHLGIYTCELVASKAALILNDPLLLSGLSSACAVTECAFPEREPHSVFFNNFRKLVASLDSPNWVEHYVFWEISLLTELGFGLDLSACAATGNSDQLVYVSPKSGKAVSKAVGKPYHHKLLPLPGFLTPDRETGDSPSTADLAAGLEMAEYFLKR</sequence>
<evidence type="ECO:0000313" key="8">
    <source>
        <dbReference type="EMBL" id="SVD89977.1"/>
    </source>
</evidence>
<dbReference type="GO" id="GO:0006310">
    <property type="term" value="P:DNA recombination"/>
    <property type="evidence" value="ECO:0007669"/>
    <property type="project" value="UniProtKB-KW"/>
</dbReference>
<proteinExistence type="inferred from homology"/>